<reference evidence="1 2" key="1">
    <citation type="submission" date="2019-03" db="EMBL/GenBank/DDBJ databases">
        <title>Genomic Encyclopedia of Type Strains, Phase IV (KMG-IV): sequencing the most valuable type-strain genomes for metagenomic binning, comparative biology and taxonomic classification.</title>
        <authorList>
            <person name="Goeker M."/>
        </authorList>
    </citation>
    <scope>NUCLEOTIDE SEQUENCE [LARGE SCALE GENOMIC DNA]</scope>
    <source>
        <strain evidence="1 2">DSM 18555</strain>
    </source>
</reference>
<evidence type="ECO:0000313" key="1">
    <source>
        <dbReference type="EMBL" id="TDN94609.1"/>
    </source>
</evidence>
<comment type="caution">
    <text evidence="1">The sequence shown here is derived from an EMBL/GenBank/DDBJ whole genome shotgun (WGS) entry which is preliminary data.</text>
</comment>
<keyword evidence="2" id="KW-1185">Reference proteome</keyword>
<evidence type="ECO:0000313" key="2">
    <source>
        <dbReference type="Proteomes" id="UP000294737"/>
    </source>
</evidence>
<dbReference type="EMBL" id="SNWF01000004">
    <property type="protein sequence ID" value="TDN94609.1"/>
    <property type="molecule type" value="Genomic_DNA"/>
</dbReference>
<accession>A0A4R6GHZ5</accession>
<proteinExistence type="predicted"/>
<name>A0A4R6GHZ5_9BURK</name>
<dbReference type="Proteomes" id="UP000294737">
    <property type="component" value="Unassembled WGS sequence"/>
</dbReference>
<gene>
    <name evidence="1" type="ORF">EV677_1160</name>
</gene>
<organism evidence="1 2">
    <name type="scientific">Herminiimonas fonticola</name>
    <dbReference type="NCBI Taxonomy" id="303380"/>
    <lineage>
        <taxon>Bacteria</taxon>
        <taxon>Pseudomonadati</taxon>
        <taxon>Pseudomonadota</taxon>
        <taxon>Betaproteobacteria</taxon>
        <taxon>Burkholderiales</taxon>
        <taxon>Oxalobacteraceae</taxon>
        <taxon>Herminiimonas</taxon>
    </lineage>
</organism>
<dbReference type="AlphaFoldDB" id="A0A4R6GHZ5"/>
<sequence>MIAVLLLRGYMNTIEISFDEGILVATLPNGETLESADAIILASLLVKAGFQSEDISHIDWHSDMDRSPSAGQKIAIHQYFRKHSITIKSAAVKPDPKK</sequence>
<protein>
    <submittedName>
        <fullName evidence="1">Uncharacterized protein</fullName>
    </submittedName>
</protein>